<sequence length="339" mass="38424">MFKKMVRNRMENEEIKKGPWTAEEDEILMNFIKENGPKDWSTIRSKGLLPRTGKSCRLRWVNKLQPNLKKGCKFSAEEERLVLELQATIGNKWAAISTYLPGRTDNDVKNFWSTRQKRLARILRTSSQPNRNLKRRGKAPVVDEASPSLQDSKVSTNQPGESALLNCKLCSCLCSESFPSVNFMSPPSNWFPPFLVDYNMNLPPMMDVKTNVAQPPTSFHPNDDHHISFTNNQLLTSTVVNDLLLVQENHDNFGEQKFMEGFAYHQEEAFEVGTMAQELNSGLSLELLEANDQNYGDNNVADDYKDSSNMIPMPADLFDDFSDDMLDNIDKAPPSSSSS</sequence>
<reference evidence="10" key="1">
    <citation type="submission" date="2023-03" db="EMBL/GenBank/DDBJ databases">
        <authorList>
            <person name="Julca I."/>
        </authorList>
    </citation>
    <scope>NUCLEOTIDE SEQUENCE</scope>
</reference>
<gene>
    <name evidence="10" type="ORF">OLC1_LOCUS6634</name>
</gene>
<dbReference type="PROSITE" id="PS50090">
    <property type="entry name" value="MYB_LIKE"/>
    <property type="match status" value="2"/>
</dbReference>
<comment type="subcellular location">
    <subcellularLocation>
        <location evidence="1">Nucleus</location>
    </subcellularLocation>
</comment>
<dbReference type="GO" id="GO:0005634">
    <property type="term" value="C:nucleus"/>
    <property type="evidence" value="ECO:0007669"/>
    <property type="project" value="UniProtKB-SubCell"/>
</dbReference>
<dbReference type="InterPro" id="IPR009057">
    <property type="entry name" value="Homeodomain-like_sf"/>
</dbReference>
<dbReference type="PANTHER" id="PTHR47996">
    <property type="entry name" value="TRANSCRIPTION FACTOR DUO1"/>
    <property type="match status" value="1"/>
</dbReference>
<organism evidence="10 11">
    <name type="scientific">Oldenlandia corymbosa var. corymbosa</name>
    <dbReference type="NCBI Taxonomy" id="529605"/>
    <lineage>
        <taxon>Eukaryota</taxon>
        <taxon>Viridiplantae</taxon>
        <taxon>Streptophyta</taxon>
        <taxon>Embryophyta</taxon>
        <taxon>Tracheophyta</taxon>
        <taxon>Spermatophyta</taxon>
        <taxon>Magnoliopsida</taxon>
        <taxon>eudicotyledons</taxon>
        <taxon>Gunneridae</taxon>
        <taxon>Pentapetalae</taxon>
        <taxon>asterids</taxon>
        <taxon>lamiids</taxon>
        <taxon>Gentianales</taxon>
        <taxon>Rubiaceae</taxon>
        <taxon>Rubioideae</taxon>
        <taxon>Spermacoceae</taxon>
        <taxon>Hedyotis-Oldenlandia complex</taxon>
        <taxon>Oldenlandia</taxon>
    </lineage>
</organism>
<keyword evidence="5" id="KW-0804">Transcription</keyword>
<dbReference type="Pfam" id="PF00249">
    <property type="entry name" value="Myb_DNA-binding"/>
    <property type="match status" value="2"/>
</dbReference>
<feature type="domain" description="HTH myb-type" evidence="9">
    <location>
        <begin position="12"/>
        <end position="68"/>
    </location>
</feature>
<dbReference type="EMBL" id="OX459119">
    <property type="protein sequence ID" value="CAI9095724.1"/>
    <property type="molecule type" value="Genomic_DNA"/>
</dbReference>
<dbReference type="AlphaFoldDB" id="A0AAV1CM30"/>
<dbReference type="PANTHER" id="PTHR47996:SF3">
    <property type="entry name" value="TRANSCRIPTION FACTOR DUO1"/>
    <property type="match status" value="1"/>
</dbReference>
<keyword evidence="2" id="KW-0677">Repeat</keyword>
<keyword evidence="3" id="KW-0805">Transcription regulation</keyword>
<name>A0AAV1CM30_OLDCO</name>
<dbReference type="FunFam" id="1.10.10.60:FF:000060">
    <property type="entry name" value="MYB transcription factor"/>
    <property type="match status" value="1"/>
</dbReference>
<proteinExistence type="predicted"/>
<dbReference type="InterPro" id="IPR001005">
    <property type="entry name" value="SANT/Myb"/>
</dbReference>
<dbReference type="SMART" id="SM00717">
    <property type="entry name" value="SANT"/>
    <property type="match status" value="2"/>
</dbReference>
<keyword evidence="4" id="KW-0238">DNA-binding</keyword>
<keyword evidence="11" id="KW-1185">Reference proteome</keyword>
<evidence type="ECO:0000256" key="7">
    <source>
        <dbReference type="SAM" id="MobiDB-lite"/>
    </source>
</evidence>
<feature type="domain" description="HTH myb-type" evidence="9">
    <location>
        <begin position="69"/>
        <end position="120"/>
    </location>
</feature>
<dbReference type="GO" id="GO:0003677">
    <property type="term" value="F:DNA binding"/>
    <property type="evidence" value="ECO:0007669"/>
    <property type="project" value="UniProtKB-KW"/>
</dbReference>
<evidence type="ECO:0000259" key="8">
    <source>
        <dbReference type="PROSITE" id="PS50090"/>
    </source>
</evidence>
<evidence type="ECO:0000256" key="3">
    <source>
        <dbReference type="ARBA" id="ARBA00023015"/>
    </source>
</evidence>
<evidence type="ECO:0000256" key="2">
    <source>
        <dbReference type="ARBA" id="ARBA00022737"/>
    </source>
</evidence>
<dbReference type="InterPro" id="IPR017930">
    <property type="entry name" value="Myb_dom"/>
</dbReference>
<dbReference type="FunFam" id="1.10.10.60:FF:000351">
    <property type="entry name" value="Transcription factor GAMYB"/>
    <property type="match status" value="1"/>
</dbReference>
<dbReference type="Proteomes" id="UP001161247">
    <property type="component" value="Chromosome 2"/>
</dbReference>
<accession>A0AAV1CM30</accession>
<evidence type="ECO:0000256" key="5">
    <source>
        <dbReference type="ARBA" id="ARBA00023163"/>
    </source>
</evidence>
<evidence type="ECO:0000313" key="10">
    <source>
        <dbReference type="EMBL" id="CAI9095724.1"/>
    </source>
</evidence>
<dbReference type="Gene3D" id="1.10.10.60">
    <property type="entry name" value="Homeodomain-like"/>
    <property type="match status" value="2"/>
</dbReference>
<evidence type="ECO:0000256" key="4">
    <source>
        <dbReference type="ARBA" id="ARBA00023125"/>
    </source>
</evidence>
<evidence type="ECO:0000313" key="11">
    <source>
        <dbReference type="Proteomes" id="UP001161247"/>
    </source>
</evidence>
<feature type="region of interest" description="Disordered" evidence="7">
    <location>
        <begin position="127"/>
        <end position="158"/>
    </location>
</feature>
<dbReference type="SUPFAM" id="SSF46689">
    <property type="entry name" value="Homeodomain-like"/>
    <property type="match status" value="1"/>
</dbReference>
<evidence type="ECO:0000256" key="6">
    <source>
        <dbReference type="ARBA" id="ARBA00023242"/>
    </source>
</evidence>
<feature type="domain" description="Myb-like" evidence="8">
    <location>
        <begin position="73"/>
        <end position="116"/>
    </location>
</feature>
<evidence type="ECO:0000259" key="9">
    <source>
        <dbReference type="PROSITE" id="PS51294"/>
    </source>
</evidence>
<dbReference type="CDD" id="cd00167">
    <property type="entry name" value="SANT"/>
    <property type="match status" value="2"/>
</dbReference>
<feature type="compositionally biased region" description="Polar residues" evidence="7">
    <location>
        <begin position="147"/>
        <end position="158"/>
    </location>
</feature>
<dbReference type="InterPro" id="IPR053106">
    <property type="entry name" value="Plant_Male-Germline_Reg_TFs"/>
</dbReference>
<protein>
    <submittedName>
        <fullName evidence="10">OLC1v1031720C1</fullName>
    </submittedName>
</protein>
<evidence type="ECO:0000256" key="1">
    <source>
        <dbReference type="ARBA" id="ARBA00004123"/>
    </source>
</evidence>
<keyword evidence="6" id="KW-0539">Nucleus</keyword>
<feature type="domain" description="Myb-like" evidence="8">
    <location>
        <begin position="12"/>
        <end position="64"/>
    </location>
</feature>
<dbReference type="PROSITE" id="PS51294">
    <property type="entry name" value="HTH_MYB"/>
    <property type="match status" value="2"/>
</dbReference>